<dbReference type="Proteomes" id="UP000285773">
    <property type="component" value="Unassembled WGS sequence"/>
</dbReference>
<name>A0A414CN21_STRPA</name>
<evidence type="ECO:0000313" key="1">
    <source>
        <dbReference type="EMBL" id="RHC96459.1"/>
    </source>
</evidence>
<dbReference type="EMBL" id="QSIO01000001">
    <property type="protein sequence ID" value="RHC96459.1"/>
    <property type="molecule type" value="Genomic_DNA"/>
</dbReference>
<sequence length="514" mass="59152">MDKKLQIPHILQIGSSSWRDQVELPAGLGWHFFQAAALPSLKEYMEEEEISKFKALILEKPEDLLALGEDLAYFQPYTVFYDQSHELEAPSEELAHLLRLKQARPWDFSNKHQFLYVLERFLYDNQYGDAFTVRDLRVRPDFTGQQTVLGQHFLKLDGSYGEEFTPIAQWVYNYVYDASRPINFWLEYEKDPSCQLQLRIQFYRFGALGEWVKDAVFSEEEMAQPLELDGAEPYYLAFSLEAKGEGTLTIGALHKRLSHGPLGEMTVGAKTLRDHKRQEIFAYFHPGDMKPPLNIYFSGYRPAEGFEGFGMMRAMGSPFILFSDPRLEGGSFYMGSEELENQITAFIDQHLDLLGFEPKDMNFSGLSMGTFGALYYGALYSPHAILVGKPIVNLGDVAANLKFKRPDEFGTSLDMMQLIIGQVSQEGIGQLNQRFWDRFDQADFKDTILALAYMRDDDYDQQAYPYILEALYELPVRIISTSRAGRHNDASGPIIEWFVTQYKEIMERDFGRNQ</sequence>
<accession>A0A414CN21</accession>
<gene>
    <name evidence="1" type="primary">asp2</name>
    <name evidence="1" type="ORF">DW820_04910</name>
</gene>
<proteinExistence type="predicted"/>
<organism evidence="1 2">
    <name type="scientific">Streptococcus parasanguinis</name>
    <dbReference type="NCBI Taxonomy" id="1318"/>
    <lineage>
        <taxon>Bacteria</taxon>
        <taxon>Bacillati</taxon>
        <taxon>Bacillota</taxon>
        <taxon>Bacilli</taxon>
        <taxon>Lactobacillales</taxon>
        <taxon>Streptococcaceae</taxon>
        <taxon>Streptococcus</taxon>
    </lineage>
</organism>
<dbReference type="SUPFAM" id="SSF53474">
    <property type="entry name" value="alpha/beta-Hydrolases"/>
    <property type="match status" value="1"/>
</dbReference>
<dbReference type="InterPro" id="IPR022267">
    <property type="entry name" value="Asp2"/>
</dbReference>
<comment type="caution">
    <text evidence="1">The sequence shown here is derived from an EMBL/GenBank/DDBJ whole genome shotgun (WGS) entry which is preliminary data.</text>
</comment>
<evidence type="ECO:0000313" key="2">
    <source>
        <dbReference type="Proteomes" id="UP000285773"/>
    </source>
</evidence>
<dbReference type="NCBIfam" id="TIGR03712">
    <property type="entry name" value="acc_sec_asp2"/>
    <property type="match status" value="1"/>
</dbReference>
<dbReference type="AlphaFoldDB" id="A0A414CN21"/>
<reference evidence="1 2" key="1">
    <citation type="submission" date="2018-08" db="EMBL/GenBank/DDBJ databases">
        <title>A genome reference for cultivated species of the human gut microbiota.</title>
        <authorList>
            <person name="Zou Y."/>
            <person name="Xue W."/>
            <person name="Luo G."/>
        </authorList>
    </citation>
    <scope>NUCLEOTIDE SEQUENCE [LARGE SCALE GENOMIC DNA]</scope>
    <source>
        <strain evidence="1 2">AM33-3BH</strain>
    </source>
</reference>
<protein>
    <submittedName>
        <fullName evidence="1">Accessory Sec system protein Asp2</fullName>
    </submittedName>
</protein>
<dbReference type="Pfam" id="PF16929">
    <property type="entry name" value="Asp2"/>
    <property type="match status" value="1"/>
</dbReference>
<dbReference type="InterPro" id="IPR029058">
    <property type="entry name" value="AB_hydrolase_fold"/>
</dbReference>
<dbReference type="GO" id="GO:0015031">
    <property type="term" value="P:protein transport"/>
    <property type="evidence" value="ECO:0007669"/>
    <property type="project" value="InterPro"/>
</dbReference>
<dbReference type="RefSeq" id="WP_118095596.1">
    <property type="nucleotide sequence ID" value="NZ_QSIO01000001.1"/>
</dbReference>